<protein>
    <recommendedName>
        <fullName evidence="2">Mon2/Sec7/BIG1-like dimerisation and cyclophilin-binding domain-containing protein</fullName>
    </recommendedName>
</protein>
<feature type="compositionally biased region" description="Low complexity" evidence="1">
    <location>
        <begin position="293"/>
        <end position="302"/>
    </location>
</feature>
<dbReference type="EMBL" id="LR724632">
    <property type="protein sequence ID" value="VWO95241.1"/>
    <property type="molecule type" value="Genomic_DNA"/>
</dbReference>
<feature type="region of interest" description="Disordered" evidence="1">
    <location>
        <begin position="399"/>
        <end position="490"/>
    </location>
</feature>
<feature type="compositionally biased region" description="Low complexity" evidence="1">
    <location>
        <begin position="449"/>
        <end position="463"/>
    </location>
</feature>
<reference evidence="3" key="1">
    <citation type="submission" date="2019-10" db="EMBL/GenBank/DDBJ databases">
        <authorList>
            <person name="Nor Muhammad N."/>
        </authorList>
    </citation>
    <scope>NUCLEOTIDE SEQUENCE</scope>
</reference>
<dbReference type="AlphaFoldDB" id="A0A5K1JVX5"/>
<feature type="region of interest" description="Disordered" evidence="1">
    <location>
        <begin position="278"/>
        <end position="306"/>
    </location>
</feature>
<feature type="compositionally biased region" description="Polar residues" evidence="1">
    <location>
        <begin position="437"/>
        <end position="448"/>
    </location>
</feature>
<organism evidence="3">
    <name type="scientific">Ganoderma boninense</name>
    <dbReference type="NCBI Taxonomy" id="34458"/>
    <lineage>
        <taxon>Eukaryota</taxon>
        <taxon>Fungi</taxon>
        <taxon>Dikarya</taxon>
        <taxon>Basidiomycota</taxon>
        <taxon>Agaricomycotina</taxon>
        <taxon>Agaricomycetes</taxon>
        <taxon>Polyporales</taxon>
        <taxon>Polyporaceae</taxon>
        <taxon>Ganoderma</taxon>
    </lineage>
</organism>
<accession>A0A5K1JVX5</accession>
<feature type="compositionally biased region" description="Low complexity" evidence="1">
    <location>
        <begin position="64"/>
        <end position="87"/>
    </location>
</feature>
<evidence type="ECO:0000256" key="1">
    <source>
        <dbReference type="SAM" id="MobiDB-lite"/>
    </source>
</evidence>
<feature type="compositionally biased region" description="Acidic residues" evidence="1">
    <location>
        <begin position="466"/>
        <end position="477"/>
    </location>
</feature>
<feature type="domain" description="Mon2/Sec7/BIG1-like dimerisation and cyclophilin-binding" evidence="2">
    <location>
        <begin position="198"/>
        <end position="393"/>
    </location>
</feature>
<evidence type="ECO:0000259" key="2">
    <source>
        <dbReference type="Pfam" id="PF16213"/>
    </source>
</evidence>
<name>A0A5K1JVX5_9APHY</name>
<proteinExistence type="predicted"/>
<dbReference type="Pfam" id="PF16213">
    <property type="entry name" value="DCB"/>
    <property type="match status" value="1"/>
</dbReference>
<dbReference type="InterPro" id="IPR032629">
    <property type="entry name" value="DCB_dom"/>
</dbReference>
<feature type="compositionally biased region" description="Pro residues" evidence="1">
    <location>
        <begin position="122"/>
        <end position="134"/>
    </location>
</feature>
<evidence type="ECO:0000313" key="3">
    <source>
        <dbReference type="EMBL" id="VWO95241.1"/>
    </source>
</evidence>
<gene>
    <name evidence="3" type="primary">I1RA06</name>
</gene>
<feature type="compositionally biased region" description="Low complexity" evidence="1">
    <location>
        <begin position="418"/>
        <end position="436"/>
    </location>
</feature>
<feature type="compositionally biased region" description="Pro residues" evidence="1">
    <location>
        <begin position="283"/>
        <end position="292"/>
    </location>
</feature>
<sequence length="490" mass="50967">MDASDSSYPADIPLPPSPPPHDEPPASIMAILPLRDPVDENRARSVSPTPPEQGQPANGPSTPTDDATATSPSQTSTSLPQASTSSPNGVHESAPEQIEQAAIPPVRSSIERAQDTDDSVAPPTPPAKPVPSNPASPAARRPHVLPGSPRVTNGHGRPSVDSRPATPNGRTPARPSTDSAHKRSLTIAKGHTVSVVLISSALETIAASKEAKRSAPLRESVQRALEMVKSGQGGDKPREIFEPLRLACETRNEKLMIASLDCISKLISYSFFAESSSSSHAPSSPPPSPGPGPSSRQSISSQAPPPAPSLVDLVVHTITACHTESTPETVSLQIVKALLALVLSPTILVHQSSLLKAVRTVYNVFLLSADPVNQMVAQGGLTQMVNHVFARCKVGFPHSESSTTLSARGGDSAKSSKRPSLVLSPRSSLPLPSPSVNGTNDSSSTLAQESSEPPSSAASTTHTDTAEETLAETEESGQLDGVPNGTHHEA</sequence>
<feature type="region of interest" description="Disordered" evidence="1">
    <location>
        <begin position="1"/>
        <end position="183"/>
    </location>
</feature>